<evidence type="ECO:0000313" key="4">
    <source>
        <dbReference type="Proteomes" id="UP000000559"/>
    </source>
</evidence>
<organism evidence="3 4">
    <name type="scientific">Candida albicans (strain SC5314 / ATCC MYA-2876)</name>
    <name type="common">Yeast</name>
    <dbReference type="NCBI Taxonomy" id="237561"/>
    <lineage>
        <taxon>Eukaryota</taxon>
        <taxon>Fungi</taxon>
        <taxon>Dikarya</taxon>
        <taxon>Ascomycota</taxon>
        <taxon>Saccharomycotina</taxon>
        <taxon>Pichiomycetes</taxon>
        <taxon>Debaryomycetaceae</taxon>
        <taxon>Candida/Lodderomyces clade</taxon>
        <taxon>Candida</taxon>
    </lineage>
</organism>
<dbReference type="Proteomes" id="UP000000559">
    <property type="component" value="Chromosome 1"/>
</dbReference>
<dbReference type="GeneID" id="3645428"/>
<protein>
    <submittedName>
        <fullName evidence="3">Ptr3p</fullName>
    </submittedName>
</protein>
<reference evidence="3 4" key="1">
    <citation type="journal article" date="2004" name="Proc. Natl. Acad. Sci. U.S.A.">
        <title>The diploid genome sequence of Candida albicans.</title>
        <authorList>
            <person name="Jones T."/>
            <person name="Federspiel N.A."/>
            <person name="Chibana H."/>
            <person name="Dungan J."/>
            <person name="Kalman S."/>
            <person name="Magee B.B."/>
            <person name="Newport G."/>
            <person name="Thorstenson Y.R."/>
            <person name="Agabian N."/>
            <person name="Magee P.T."/>
            <person name="Davis R.W."/>
            <person name="Scherer S."/>
        </authorList>
    </citation>
    <scope>NUCLEOTIDE SEQUENCE [LARGE SCALE GENOMIC DNA]</scope>
    <source>
        <strain evidence="4">SC5314 / ATCC MYA-2876</strain>
    </source>
</reference>
<proteinExistence type="predicted"/>
<dbReference type="eggNOG" id="ENOG502QUFR">
    <property type="taxonomic scope" value="Eukaryota"/>
</dbReference>
<sequence>MEKFSSLEDLLRIPGYNGSVISDISVLSCGCLTSESTFNELNIARICPTCQLQNVSILAPVKPLRDLYNIISNQQSQTSLERRRPSSSKKSIKAISDENYKPKTGDETAGNTEPMSLLSLFYKFAKEEQFERTDSKEVPHSYQQQSQQMKDNQVPIQNMLQKQQSNYSDISKTLPIDISSKKANVDLTRSYPSSVSMNSTSISPQNHRAFVEPAISGIARTNTETDFNNSTDNNIIPSSFEKNLLESLSENKEFNFAKCFPFHRKLSTFPTQQLKLNLSSIVPFKSSNYSIKRATSTSIHSYLDYNSSMEITRFVLISNKRWEVYEYIVPMGDTGNLSIKPQLICCGKSTGEYGENLNSLSLPESDSDEPKEIIVRNDFGAKDNTNCTNDLDIKKRLSSWDQMYCKLTRNYLVISGTKGVMRIFNLNKMSPYKFGQPMYTFVTNFPIRCISIAPNDSLVACGITAKERISGKEQPFVILHRLMMSEYGSLESVDPLTITIPYRDPIKIMNFNASSTHLIIATSWETRYLIIRLTNNRQNDNYRKPRLVWSEIVYKSNRRFKSDFDDENSAGAIYEERAEAENDLMLSKEGITDVKFGTMNSNLIIVTSCSLRSRPPLVIKLEGSQIDSTKNVVNNNDMKSLNSADESEKYSSVESAETFMRINEIGSLIHRIAVSPRGDGIVFLDKDGKLFLVASANFYPGRRISSTDSKNKKIVVQLGDVANAERFSESASVVFSADGGKVFALDRKGVFSVFDFTKGIPGEDPDVIKCKIISL</sequence>
<name>A0A1D8PCM3_CANAL</name>
<dbReference type="SUPFAM" id="SSF50978">
    <property type="entry name" value="WD40 repeat-like"/>
    <property type="match status" value="1"/>
</dbReference>
<dbReference type="EMBL" id="CP017623">
    <property type="protein sequence ID" value="AOW25875.1"/>
    <property type="molecule type" value="Genomic_DNA"/>
</dbReference>
<evidence type="ECO:0000313" key="2">
    <source>
        <dbReference type="CGD" id="CAL0000187245"/>
    </source>
</evidence>
<dbReference type="KEGG" id="cal:CAALFM_C101880CA"/>
<dbReference type="InParanoid" id="A0A1D8PCM3"/>
<dbReference type="AlphaFoldDB" id="A0A1D8PCM3"/>
<dbReference type="STRING" id="237561.A0A1D8PCM3"/>
<evidence type="ECO:0000313" key="3">
    <source>
        <dbReference type="EMBL" id="AOW25875.1"/>
    </source>
</evidence>
<dbReference type="VEuPathDB" id="FungiDB:C1_01880C_A"/>
<dbReference type="InterPro" id="IPR036322">
    <property type="entry name" value="WD40_repeat_dom_sf"/>
</dbReference>
<dbReference type="RefSeq" id="XP_712960.2">
    <property type="nucleotide sequence ID" value="XM_707867.2"/>
</dbReference>
<accession>A0A1D8PCM3</accession>
<feature type="compositionally biased region" description="Basic and acidic residues" evidence="1">
    <location>
        <begin position="95"/>
        <end position="106"/>
    </location>
</feature>
<feature type="region of interest" description="Disordered" evidence="1">
    <location>
        <begin position="75"/>
        <end position="112"/>
    </location>
</feature>
<gene>
    <name evidence="2 3" type="primary">PTR3</name>
    <name evidence="3" type="ordered locus">CAALFM_C101880CA</name>
    <name evidence="2" type="ordered locus">orf19.12010</name>
</gene>
<reference evidence="3 4" key="2">
    <citation type="journal article" date="2007" name="Genome Biol.">
        <title>Assembly of the Candida albicans genome into sixteen supercontigs aligned on the eight chromosomes.</title>
        <authorList>
            <person name="van het Hoog M."/>
            <person name="Rast T.J."/>
            <person name="Martchenko M."/>
            <person name="Grindle S."/>
            <person name="Dignard D."/>
            <person name="Hogues H."/>
            <person name="Cuomo C."/>
            <person name="Berriman M."/>
            <person name="Scherer S."/>
            <person name="Magee B.B."/>
            <person name="Whiteway M."/>
            <person name="Chibana H."/>
            <person name="Nantel A."/>
            <person name="Magee P.T."/>
        </authorList>
    </citation>
    <scope>GENOME REANNOTATION</scope>
    <source>
        <strain evidence="4">SC5314 / ATCC MYA-2876</strain>
    </source>
</reference>
<dbReference type="FunCoup" id="A0A1D8PCM3">
    <property type="interactions" value="31"/>
</dbReference>
<dbReference type="OrthoDB" id="5324744at2759"/>
<dbReference type="CGD" id="CAL0000187245">
    <property type="gene designation" value="PTR3"/>
</dbReference>
<reference evidence="3 4" key="3">
    <citation type="journal article" date="2013" name="Genome Biol.">
        <title>Assembly of a phased diploid Candida albicans genome facilitates allele-specific measurements and provides a simple model for repeat and indel structure.</title>
        <authorList>
            <person name="Muzzey D."/>
            <person name="Schwartz K."/>
            <person name="Weissman J.S."/>
            <person name="Sherlock G."/>
        </authorList>
    </citation>
    <scope>NUCLEOTIDE SEQUENCE [LARGE SCALE GENOMIC DNA]</scope>
    <source>
        <strain evidence="4">SC5314 / ATCC MYA-2876</strain>
    </source>
</reference>
<keyword evidence="4" id="KW-1185">Reference proteome</keyword>
<evidence type="ECO:0000256" key="1">
    <source>
        <dbReference type="SAM" id="MobiDB-lite"/>
    </source>
</evidence>